<dbReference type="WBParaSite" id="JU765_v2.g12276.t1">
    <property type="protein sequence ID" value="JU765_v2.g12276.t1"/>
    <property type="gene ID" value="JU765_v2.g12276"/>
</dbReference>
<proteinExistence type="predicted"/>
<organism evidence="1 2">
    <name type="scientific">Panagrolaimus sp. JU765</name>
    <dbReference type="NCBI Taxonomy" id="591449"/>
    <lineage>
        <taxon>Eukaryota</taxon>
        <taxon>Metazoa</taxon>
        <taxon>Ecdysozoa</taxon>
        <taxon>Nematoda</taxon>
        <taxon>Chromadorea</taxon>
        <taxon>Rhabditida</taxon>
        <taxon>Tylenchina</taxon>
        <taxon>Panagrolaimomorpha</taxon>
        <taxon>Panagrolaimoidea</taxon>
        <taxon>Panagrolaimidae</taxon>
        <taxon>Panagrolaimus</taxon>
    </lineage>
</organism>
<evidence type="ECO:0000313" key="2">
    <source>
        <dbReference type="WBParaSite" id="JU765_v2.g12276.t1"/>
    </source>
</evidence>
<dbReference type="Proteomes" id="UP000887576">
    <property type="component" value="Unplaced"/>
</dbReference>
<reference evidence="2" key="1">
    <citation type="submission" date="2022-11" db="UniProtKB">
        <authorList>
            <consortium name="WormBaseParasite"/>
        </authorList>
    </citation>
    <scope>IDENTIFICATION</scope>
</reference>
<name>A0AC34Q2K6_9BILA</name>
<accession>A0AC34Q2K6</accession>
<protein>
    <submittedName>
        <fullName evidence="2">Hormone-sensitive lipase</fullName>
    </submittedName>
</protein>
<evidence type="ECO:0000313" key="1">
    <source>
        <dbReference type="Proteomes" id="UP000887576"/>
    </source>
</evidence>
<sequence length="934" mass="104291">MSKGLRLHFFRSLFLKCLIFIFGKPEPPLLKFKYLPKISTIKQNEVPYSEKMANNKSMLGPKLSVQRDAVFSLLRQLAIDNETYFVSNSNSVYGIRLSECCHEISVSADLIQDLVKEMHAVAHKCDYDENTPGNGFRSLICVCDMAVLQLISILRVCSENRGNLMFRVTHQCKEIEGFAAVLRFLILAFQQVVDALARFDESSLFPSLDGDYQQHNMFLRSIEDLDTSCFYARPLGFQFAPSVTRVFRVIGFVLATYSLSWEKKQGPLGSLFSSSKFLLNPEQRALRIVKVIRESDIEFCKGFWNLSELGAMCNFFATYCAISEMRDIPLCGPLPLRTKNDDICLIPEPSAHTGTRPVRYRVISCAAHEGLSSQAFNKVPNSSYLVIHCHGGGYVATSSKSHESYLRGWAKELACPLISIDYSLAPENPYPRPMEEVLYAYAYILNNPSKFGWTGEKLVLCGDSAGGNLVVCTTMNLILKNVKRLPDALVPIYTPFLFQYLPSPSRVLSFMDPLLHMGVVIRCAAAYTNVAVGDGKSDATVNGSIGNGHKSLYEYVDQVQKSQQFNVSEMFDSPIVSLVNLRTQRKTTEEIIVQSEDNEVRHILSQSFEDSQIDEVDEALDMTNQTVQIVSDTSNIYLSASNYDRCLIDYLQIHPLTKNSLHVDGEVVKSGIMNGDTTRHSVSSDDVFLPPSDKNDSFTMDDGEAVTSTPINTPDEKSTSQVFRKKRSLSQSLADTAALAAGHAYDNISGWFETPGTPIGHNDKPKLSRSATLTPQMAAKIQQEEANKTDSNFASLLKLNLPRDPLISPLYASDYLLRKLPPLWFVACHLDPLLDDTIMFARKVRAAGGQVQRVDLLDSLPHGFLNFALVSPDCLEGSKLCISRIREALGKNFNLCNIFDGIDNCLVFFVLTHDNVLRVIIQTAIATMYNMSFL</sequence>